<dbReference type="Pfam" id="PF10162">
    <property type="entry name" value="G8"/>
    <property type="match status" value="1"/>
</dbReference>
<evidence type="ECO:0000256" key="2">
    <source>
        <dbReference type="SAM" id="Phobius"/>
    </source>
</evidence>
<evidence type="ECO:0000259" key="3">
    <source>
        <dbReference type="PROSITE" id="PS50835"/>
    </source>
</evidence>
<dbReference type="EMBL" id="JAMLJN010000008">
    <property type="protein sequence ID" value="MCL9770703.1"/>
    <property type="molecule type" value="Genomic_DNA"/>
</dbReference>
<feature type="domain" description="G8" evidence="4">
    <location>
        <begin position="749"/>
        <end position="879"/>
    </location>
</feature>
<sequence length="2532" mass="258571">MINNYDSVVPQNSSGATFFQKQKAASYSFGNRNWFSFVYTFLMLFSFVFVQGQSAANYTFTYGPSILNSMSGSTPVPGIAAYPADSGASTILPIGFNFTYMGTNYSHFNVNTDGQVRLHTSGSGTAMGNSVSGYSASTVTLAPMGGDNETGTGISYLVTGTAPNRKLIIEWNNFYANWTDPQTSGNMQLVLNEGTGVFEFLYGGIKNSSTASVTKSIFHSSSNTANASAYITVGATPTQNTTATSPTTNSFAASVLIANLANTFYKFTPASTVEAPTALTFSGVTSAGTTINWVDNSTTEYGFLVTRATDAGFTSGVVTSTVASTTAATTGQAYASVQTGLLPSTTYYYKVQALSEAVISADISGSQITNAPGNFVSIVTGNYGTPSTWDINSVPTVYDNIIISAGTTVTVDAVGQAAKNVVVDGTLTYGTTPTSFTIDGNLAVNAGGLVNVFNGTTGKTLTVSGNITNNGVIDISVGATTAGNLTLNGTAVQMVSGTGSFNSSVIRNLIFSNTATVTPNIVWSFNNIKIAYNLNLTGARVDLGANKLIFGNAAAGNTLTAPVGTGFLPGATFARWWSATSTGTSVTAGSDPTNSTSRYPFISSTGVQRAMYISRTGSTTGNVAGELAVTYTDATSMTTGLSVVDGTYTITDRFDGKWTITKDGAYSHAGAHTVVAVANNVFLPSNGNSRLMLANAPLAGTHQNGTITPGAQRVGLTTAQLIAGDIYMGINATDIPFISVANGDWETPSTWNKNAVPTASDVVYIAGGTTVAVNATAAVSNTMIIYAGGTLNVSGSTLGVTTSLTNNGTLNISGGSMSTTTSVTNGASSTITISGTGSLSVGTTITNNGILNANAGNLTVTGGSASGISNTSTGALVVAGGTVTLGPSGGGNRLLSNAGTLTVSSGTLTINGQLSVSNTFNQSGGTIIVDGNAAGVAANSVASSAGSYSYSGSIVYLGTNLLNLTGGTLIVVDPHAGSSTTYDMALAYSGSSVTLGTGHTVQFGDGLSTDAGGHTNGFYNYLWVGSGYLSYGNLAINIEPGTNRFYKSTSTIGVLGNLNIIKGEHQLASTTHVAGNIVNNGVLTATGILSLATWSNAAVTASTNAQTISGSGVFRNLATSPTANLTSLTVNNSNATGVTLNVPLSVSGTLNMTSGIINTTTTNLLTLGTATAAGTLTGTPSATNMVKGPFQRTIASGNSATNYISFPVGKSTYAPIAIAPVTTAVSVVKAEAFDSNTGTLNPSIVNMTTSKRWEAPIVSGTVTGVNVRLFDSGILASSIPVQAASAAGEYTNSFGSVATAAAGASTESNTPLAFPDYTGFLSYADSNVCSGTPTPGNTVASSTVICLGANVNLSLQNSTNGTGVTYQWKSSVDGTLYTTIAGANQATLTVSPTQATYYMCEVTCATGPAMGASIPVQITFTNSVTSTTAGTRCGTGTVQLGATGNSGSTIEWFDAATGGVSLGSGATFTTPSIATTTTYYASATTTSPSNGIIGTGTSTTPLTSQPSAFVNRWSSYRIQTLYTAQELLAAGLAAGTFTSMSYFTTSLGDAATNAGFTVKIGTSSQTSMTSSWVSTTGFTTVYGPVVHTHTASGEQVIPFSTPFIWDGISNVVIDVVYSGANQTNNAETLFSTTSSPMVVHSNTSGMSATTGSTSTTRLNLRLQGVSSCGSVRVPVVATVTPPPALTLSATSATICESESAPVVTVTSTIGDYDSYVWTPALGVSGDQNIGWTFNPAVSTVYTLTATQSSGSLCSTTANFAVTVNPRPEVITIAPASINTCLDTSVALTATGGLERSNAYGATMEVLPSELVVSSNATATLNTSYYAQGSSSVRFNTTNSSATATYSLNQNIDLTGAESAQVVFSHIAAFEGSTNSYDYGFVEYSTDGGTTWTSFAPENYSGSAANTIFNTTAVRFTTRSYADWISTFSSSTSTPGASPATSLWKTETFTIPAAALTSSQFRIRFRYTTDSSTNYYGWLIDDVKVIKSREHITWTPVTNLYTDAAATTAYTAGTSSRTVYFKSNVVAPAVTYTATASTLAGCTRTASTDVTVNALPTVVTVNPTAVCSPATVDLTAAAVTTGSDTGLTFTYWTDASATVALVNPSAVTTSGTYFIKGTNTNGCSAVASVVVTVNPLPVLTITNPATVCSPSTVDLQDAAVTLGSDSGLTLSYWSDSAATIALATPSAVATSGTYYIKAVNANGCEKIMPVTVTINVTSAPTGAATQTFCGSASMANLVVTGTDIKWYSAATGGTEYPSAILANIGLVNGTTYYASQTANGCESTTRLAVTVTLNAVPSAPNAVNQDFCTAPVVAQVQPHGSSFNWYTSATGGSPLLSTDVLTPGTYYVSQLSNGCESTRTAVTISVTPIASPTGASTQNIFGAISSDATIEDINVSGTGIVWYATAQDAADGTNPLAAGTELVNGQTYYAVSVVGTCRSAALAVTVTVTLGAAEFDANALQYYPNPTRDILHITYSDAITHVRVINLLGQVVIDRKEQSPAVQIDLSAYAAGTYVIEIMAQDAVKQIKVVKSE</sequence>
<organism evidence="5 6">
    <name type="scientific">Flavobacterium fragile</name>
    <dbReference type="NCBI Taxonomy" id="2949085"/>
    <lineage>
        <taxon>Bacteria</taxon>
        <taxon>Pseudomonadati</taxon>
        <taxon>Bacteroidota</taxon>
        <taxon>Flavobacteriia</taxon>
        <taxon>Flavobacteriales</taxon>
        <taxon>Flavobacteriaceae</taxon>
        <taxon>Flavobacterium</taxon>
    </lineage>
</organism>
<dbReference type="Proteomes" id="UP001203342">
    <property type="component" value="Unassembled WGS sequence"/>
</dbReference>
<keyword evidence="2" id="KW-1133">Transmembrane helix</keyword>
<dbReference type="InterPro" id="IPR007110">
    <property type="entry name" value="Ig-like_dom"/>
</dbReference>
<gene>
    <name evidence="5" type="ORF">NAT47_09755</name>
</gene>
<dbReference type="RefSeq" id="WP_250582310.1">
    <property type="nucleotide sequence ID" value="NZ_JAMLJN010000008.1"/>
</dbReference>
<keyword evidence="2" id="KW-0472">Membrane</keyword>
<name>A0ABT0TIQ7_9FLAO</name>
<dbReference type="InterPro" id="IPR026444">
    <property type="entry name" value="Secre_tail"/>
</dbReference>
<feature type="domain" description="Ig-like" evidence="3">
    <location>
        <begin position="1315"/>
        <end position="1419"/>
    </location>
</feature>
<comment type="caution">
    <text evidence="5">The sequence shown here is derived from an EMBL/GenBank/DDBJ whole genome shotgun (WGS) entry which is preliminary data.</text>
</comment>
<proteinExistence type="predicted"/>
<dbReference type="PROSITE" id="PS50835">
    <property type="entry name" value="IG_LIKE"/>
    <property type="match status" value="1"/>
</dbReference>
<dbReference type="Gene3D" id="2.60.40.10">
    <property type="entry name" value="Immunoglobulins"/>
    <property type="match status" value="1"/>
</dbReference>
<evidence type="ECO:0000259" key="4">
    <source>
        <dbReference type="PROSITE" id="PS51484"/>
    </source>
</evidence>
<evidence type="ECO:0000313" key="6">
    <source>
        <dbReference type="Proteomes" id="UP001203342"/>
    </source>
</evidence>
<keyword evidence="6" id="KW-1185">Reference proteome</keyword>
<keyword evidence="1" id="KW-0732">Signal</keyword>
<evidence type="ECO:0000313" key="5">
    <source>
        <dbReference type="EMBL" id="MCL9770703.1"/>
    </source>
</evidence>
<reference evidence="5 6" key="1">
    <citation type="submission" date="2022-05" db="EMBL/GenBank/DDBJ databases">
        <title>Flavobacterium sp., isolated from activated sludge.</title>
        <authorList>
            <person name="Ran Q."/>
        </authorList>
    </citation>
    <scope>NUCLEOTIDE SEQUENCE [LARGE SCALE GENOMIC DNA]</scope>
    <source>
        <strain evidence="5 6">HXWNR69</strain>
    </source>
</reference>
<keyword evidence="2" id="KW-0812">Transmembrane</keyword>
<dbReference type="NCBIfam" id="TIGR04183">
    <property type="entry name" value="Por_Secre_tail"/>
    <property type="match status" value="1"/>
</dbReference>
<accession>A0ABT0TIQ7</accession>
<dbReference type="InterPro" id="IPR019316">
    <property type="entry name" value="G8_domain"/>
</dbReference>
<dbReference type="PROSITE" id="PS51484">
    <property type="entry name" value="G8"/>
    <property type="match status" value="1"/>
</dbReference>
<dbReference type="Pfam" id="PF19081">
    <property type="entry name" value="Ig_7"/>
    <property type="match status" value="3"/>
</dbReference>
<dbReference type="InterPro" id="IPR013783">
    <property type="entry name" value="Ig-like_fold"/>
</dbReference>
<dbReference type="InterPro" id="IPR044023">
    <property type="entry name" value="Ig_7"/>
</dbReference>
<protein>
    <submittedName>
        <fullName evidence="5">T9SS type A sorting domain-containing protein</fullName>
    </submittedName>
</protein>
<feature type="transmembrane region" description="Helical" evidence="2">
    <location>
        <begin position="33"/>
        <end position="50"/>
    </location>
</feature>
<dbReference type="SUPFAM" id="SSF49265">
    <property type="entry name" value="Fibronectin type III"/>
    <property type="match status" value="1"/>
</dbReference>
<dbReference type="Gene3D" id="2.60.120.260">
    <property type="entry name" value="Galactose-binding domain-like"/>
    <property type="match status" value="1"/>
</dbReference>
<dbReference type="InterPro" id="IPR036116">
    <property type="entry name" value="FN3_sf"/>
</dbReference>
<evidence type="ECO:0000256" key="1">
    <source>
        <dbReference type="ARBA" id="ARBA00022729"/>
    </source>
</evidence>
<dbReference type="Pfam" id="PF18962">
    <property type="entry name" value="Por_Secre_tail"/>
    <property type="match status" value="1"/>
</dbReference>